<name>A0ABS9E6Q6_9HYPH</name>
<dbReference type="RefSeq" id="WP_236112717.1">
    <property type="nucleotide sequence ID" value="NZ_JAKGTI010000001.1"/>
</dbReference>
<dbReference type="Gene3D" id="3.10.129.10">
    <property type="entry name" value="Hotdog Thioesterase"/>
    <property type="match status" value="1"/>
</dbReference>
<dbReference type="InterPro" id="IPR029069">
    <property type="entry name" value="HotDog_dom_sf"/>
</dbReference>
<comment type="caution">
    <text evidence="1">The sequence shown here is derived from an EMBL/GenBank/DDBJ whole genome shotgun (WGS) entry which is preliminary data.</text>
</comment>
<dbReference type="CDD" id="cd03441">
    <property type="entry name" value="R_hydratase_like"/>
    <property type="match status" value="1"/>
</dbReference>
<dbReference type="Proteomes" id="UP001201217">
    <property type="component" value="Unassembled WGS sequence"/>
</dbReference>
<protein>
    <submittedName>
        <fullName evidence="1">MaoC family dehydratase</fullName>
    </submittedName>
</protein>
<reference evidence="1 2" key="1">
    <citation type="submission" date="2022-01" db="EMBL/GenBank/DDBJ databases">
        <title>Maritalea mediterranea sp. nov., isolated from marine plastic residues from the Malva-rosa beach (Valencia, Spain).</title>
        <authorList>
            <person name="Vidal-Verdu A."/>
            <person name="Molina-Menor E."/>
            <person name="Pascual J."/>
            <person name="Pereto J."/>
            <person name="Porcar M."/>
        </authorList>
    </citation>
    <scope>NUCLEOTIDE SEQUENCE [LARGE SCALE GENOMIC DNA]</scope>
    <source>
        <strain evidence="1 2">P4.10X</strain>
    </source>
</reference>
<accession>A0ABS9E6Q6</accession>
<organism evidence="1 2">
    <name type="scientific">Maritalea mediterranea</name>
    <dbReference type="NCBI Taxonomy" id="2909667"/>
    <lineage>
        <taxon>Bacteria</taxon>
        <taxon>Pseudomonadati</taxon>
        <taxon>Pseudomonadota</taxon>
        <taxon>Alphaproteobacteria</taxon>
        <taxon>Hyphomicrobiales</taxon>
        <taxon>Devosiaceae</taxon>
        <taxon>Maritalea</taxon>
    </lineage>
</organism>
<proteinExistence type="predicted"/>
<sequence>MIEINQIADWTKYLGATFEDASPRAVTPTQLDAFLQASGDANAIHRGDEAIIPGNLLLSLVPHFVQRHLSLANTIIGMSVGYDKVRFKNAVKLAEPLFYKAEVVQVRMHHAAAFVTYQVVCESAGQVVMSIEMRDHYAQAKTEI</sequence>
<evidence type="ECO:0000313" key="2">
    <source>
        <dbReference type="Proteomes" id="UP001201217"/>
    </source>
</evidence>
<gene>
    <name evidence="1" type="ORF">L1I42_01400</name>
</gene>
<dbReference type="EMBL" id="JAKGTI010000001">
    <property type="protein sequence ID" value="MCF4097141.1"/>
    <property type="molecule type" value="Genomic_DNA"/>
</dbReference>
<dbReference type="SUPFAM" id="SSF54637">
    <property type="entry name" value="Thioesterase/thiol ester dehydrase-isomerase"/>
    <property type="match status" value="1"/>
</dbReference>
<evidence type="ECO:0000313" key="1">
    <source>
        <dbReference type="EMBL" id="MCF4097141.1"/>
    </source>
</evidence>
<keyword evidence="2" id="KW-1185">Reference proteome</keyword>